<dbReference type="CDD" id="cd11539">
    <property type="entry name" value="NTP-PPase_u2"/>
    <property type="match status" value="1"/>
</dbReference>
<evidence type="ECO:0000313" key="1">
    <source>
        <dbReference type="EMBL" id="EOQ37201.1"/>
    </source>
</evidence>
<dbReference type="AlphaFoldDB" id="R8VY31"/>
<gene>
    <name evidence="1" type="ORF">HMPREF1526_01892</name>
</gene>
<organism evidence="1 2">
    <name type="scientific">Butyricicoccus pullicaecorum 1.2</name>
    <dbReference type="NCBI Taxonomy" id="1203606"/>
    <lineage>
        <taxon>Bacteria</taxon>
        <taxon>Bacillati</taxon>
        <taxon>Bacillota</taxon>
        <taxon>Clostridia</taxon>
        <taxon>Eubacteriales</taxon>
        <taxon>Butyricicoccaceae</taxon>
        <taxon>Butyricicoccus</taxon>
    </lineage>
</organism>
<protein>
    <recommendedName>
        <fullName evidence="3">NTP pyrophosphohydrolase MazG putative catalytic core domain-containing protein</fullName>
    </recommendedName>
</protein>
<dbReference type="EMBL" id="AQOB01000006">
    <property type="protein sequence ID" value="EOQ37201.1"/>
    <property type="molecule type" value="Genomic_DNA"/>
</dbReference>
<dbReference type="eggNOG" id="ENOG50339Q4">
    <property type="taxonomic scope" value="Bacteria"/>
</dbReference>
<keyword evidence="2" id="KW-1185">Reference proteome</keyword>
<sequence length="133" mass="15026">MMDERERRDIMLRAIRRYGEAAQIDMAVEEMAELTKALCKVKRATPGATTTAAIVNVIEEIADVQIMLDQLRLIFARSTDEVEEDKLRRLLGRLNSYAESNLHDWLNKQPEPGIWCRTVGSGAQPREGGAPDE</sequence>
<dbReference type="PATRIC" id="fig|1203606.4.peg.1843"/>
<name>R8VY31_9FIRM</name>
<comment type="caution">
    <text evidence="1">The sequence shown here is derived from an EMBL/GenBank/DDBJ whole genome shotgun (WGS) entry which is preliminary data.</text>
</comment>
<reference evidence="1 2" key="1">
    <citation type="submission" date="2013-01" db="EMBL/GenBank/DDBJ databases">
        <title>The Genome Sequence of Butyricicoccus pullicaecorum 1.2.</title>
        <authorList>
            <consortium name="The Broad Institute Genome Sequencing Platform"/>
            <person name="Earl A."/>
            <person name="Ward D."/>
            <person name="Feldgarden M."/>
            <person name="Gevers D."/>
            <person name="Van Immerseel F."/>
            <person name="Eeckhaut V."/>
            <person name="Walker B."/>
            <person name="Young S.K."/>
            <person name="Zeng Q."/>
            <person name="Gargeya S."/>
            <person name="Fitzgerald M."/>
            <person name="Haas B."/>
            <person name="Abouelleil A."/>
            <person name="Alvarado L."/>
            <person name="Arachchi H.M."/>
            <person name="Berlin A.M."/>
            <person name="Chapman S.B."/>
            <person name="Dewar J."/>
            <person name="Goldberg J."/>
            <person name="Griggs A."/>
            <person name="Gujja S."/>
            <person name="Hansen M."/>
            <person name="Howarth C."/>
            <person name="Imamovic A."/>
            <person name="Larimer J."/>
            <person name="McCowan C."/>
            <person name="Murphy C."/>
            <person name="Neiman D."/>
            <person name="Pearson M."/>
            <person name="Priest M."/>
            <person name="Roberts A."/>
            <person name="Saif S."/>
            <person name="Shea T."/>
            <person name="Sisk P."/>
            <person name="Sykes S."/>
            <person name="Wortman J."/>
            <person name="Nusbaum C."/>
            <person name="Birren B."/>
        </authorList>
    </citation>
    <scope>NUCLEOTIDE SEQUENCE [LARGE SCALE GENOMIC DNA]</scope>
    <source>
        <strain evidence="1 2">1.2</strain>
    </source>
</reference>
<dbReference type="HOGENOM" id="CLU_2048016_0_0_9"/>
<evidence type="ECO:0000313" key="2">
    <source>
        <dbReference type="Proteomes" id="UP000013981"/>
    </source>
</evidence>
<dbReference type="Proteomes" id="UP000013981">
    <property type="component" value="Unassembled WGS sequence"/>
</dbReference>
<accession>R8VY31</accession>
<dbReference type="RefSeq" id="WP_016148026.1">
    <property type="nucleotide sequence ID" value="NZ_KB976104.1"/>
</dbReference>
<evidence type="ECO:0008006" key="3">
    <source>
        <dbReference type="Google" id="ProtNLM"/>
    </source>
</evidence>
<proteinExistence type="predicted"/>